<dbReference type="Proteomes" id="UP000217784">
    <property type="component" value="Unassembled WGS sequence"/>
</dbReference>
<dbReference type="InterPro" id="IPR002563">
    <property type="entry name" value="Flavin_Rdtase-like_dom"/>
</dbReference>
<organism evidence="5 6">
    <name type="scientific">Methanobacterium bryantii</name>
    <dbReference type="NCBI Taxonomy" id="2161"/>
    <lineage>
        <taxon>Archaea</taxon>
        <taxon>Methanobacteriati</taxon>
        <taxon>Methanobacteriota</taxon>
        <taxon>Methanomada group</taxon>
        <taxon>Methanobacteria</taxon>
        <taxon>Methanobacteriales</taxon>
        <taxon>Methanobacteriaceae</taxon>
        <taxon>Methanobacterium</taxon>
    </lineage>
</organism>
<accession>A0A2A2H570</accession>
<dbReference type="SMART" id="SM00903">
    <property type="entry name" value="Flavin_Reduct"/>
    <property type="match status" value="1"/>
</dbReference>
<dbReference type="Gene3D" id="2.30.110.10">
    <property type="entry name" value="Electron Transport, Fmn-binding Protein, Chain A"/>
    <property type="match status" value="1"/>
</dbReference>
<dbReference type="PANTHER" id="PTHR43567">
    <property type="entry name" value="FLAVOREDOXIN-RELATED-RELATED"/>
    <property type="match status" value="1"/>
</dbReference>
<comment type="caution">
    <text evidence="5">The sequence shown here is derived from an EMBL/GenBank/DDBJ whole genome shotgun (WGS) entry which is preliminary data.</text>
</comment>
<evidence type="ECO:0000256" key="1">
    <source>
        <dbReference type="ARBA" id="ARBA00001917"/>
    </source>
</evidence>
<evidence type="ECO:0000313" key="5">
    <source>
        <dbReference type="EMBL" id="PAV04527.1"/>
    </source>
</evidence>
<dbReference type="AlphaFoldDB" id="A0A2A2H570"/>
<dbReference type="InterPro" id="IPR012349">
    <property type="entry name" value="Split_barrel_FMN-bd"/>
</dbReference>
<name>A0A2A2H570_METBR</name>
<sequence>MKESIGPRTLGFPTPVFIVGSYDDKGKPNIMNAAAAGMCCLVPPCIYVSLREATYTYHNIMKRKAFTVSIPPEKYVVEADYFGLTSGKKADKFEVSGLTPVESELVDAPYVNEFPVILECKLKETVNLGSHNMFIGEVLDLKVDKEVLIDITSKSGKKLNRIDPEKFLPLIFDLSTRNYYKLGEKIGDGFSDGSKLLKK</sequence>
<dbReference type="Pfam" id="PF01613">
    <property type="entry name" value="Flavin_Reduct"/>
    <property type="match status" value="1"/>
</dbReference>
<reference evidence="5 6" key="1">
    <citation type="journal article" date="2017" name="BMC Genomics">
        <title>Genomic analysis of methanogenic archaea reveals a shift towards energy conservation.</title>
        <authorList>
            <person name="Gilmore S.P."/>
            <person name="Henske J.K."/>
            <person name="Sexton J.A."/>
            <person name="Solomon K.V."/>
            <person name="Seppala S."/>
            <person name="Yoo J.I."/>
            <person name="Huyett L.M."/>
            <person name="Pressman A."/>
            <person name="Cogan J.Z."/>
            <person name="Kivenson V."/>
            <person name="Peng X."/>
            <person name="Tan Y."/>
            <person name="Valentine D.L."/>
            <person name="O'Malley M.A."/>
        </authorList>
    </citation>
    <scope>NUCLEOTIDE SEQUENCE [LARGE SCALE GENOMIC DNA]</scope>
    <source>
        <strain evidence="5 6">M.o.H.</strain>
    </source>
</reference>
<protein>
    <submittedName>
        <fullName evidence="5">Flavoredoxin</fullName>
    </submittedName>
</protein>
<comment type="similarity">
    <text evidence="3">Belongs to the flavoredoxin family.</text>
</comment>
<dbReference type="InterPro" id="IPR052174">
    <property type="entry name" value="Flavoredoxin"/>
</dbReference>
<feature type="domain" description="Flavin reductase like" evidence="4">
    <location>
        <begin position="10"/>
        <end position="150"/>
    </location>
</feature>
<dbReference type="EMBL" id="LMVM01000023">
    <property type="protein sequence ID" value="PAV04527.1"/>
    <property type="molecule type" value="Genomic_DNA"/>
</dbReference>
<evidence type="ECO:0000313" key="6">
    <source>
        <dbReference type="Proteomes" id="UP000217784"/>
    </source>
</evidence>
<dbReference type="GO" id="GO:0010181">
    <property type="term" value="F:FMN binding"/>
    <property type="evidence" value="ECO:0007669"/>
    <property type="project" value="InterPro"/>
</dbReference>
<comment type="cofactor">
    <cofactor evidence="1">
        <name>FMN</name>
        <dbReference type="ChEBI" id="CHEBI:58210"/>
    </cofactor>
</comment>
<keyword evidence="6" id="KW-1185">Reference proteome</keyword>
<proteinExistence type="inferred from homology"/>
<evidence type="ECO:0000256" key="2">
    <source>
        <dbReference type="ARBA" id="ARBA00022630"/>
    </source>
</evidence>
<dbReference type="RefSeq" id="WP_069582815.1">
    <property type="nucleotide sequence ID" value="NZ_LMVM01000023.1"/>
</dbReference>
<evidence type="ECO:0000256" key="3">
    <source>
        <dbReference type="ARBA" id="ARBA00038054"/>
    </source>
</evidence>
<dbReference type="PANTHER" id="PTHR43567:SF1">
    <property type="entry name" value="FLAVOREDOXIN"/>
    <property type="match status" value="1"/>
</dbReference>
<keyword evidence="2" id="KW-0285">Flavoprotein</keyword>
<gene>
    <name evidence="5" type="ORF">ASJ80_06770</name>
</gene>
<dbReference type="OrthoDB" id="8522at2157"/>
<dbReference type="SUPFAM" id="SSF50475">
    <property type="entry name" value="FMN-binding split barrel"/>
    <property type="match status" value="1"/>
</dbReference>
<evidence type="ECO:0000259" key="4">
    <source>
        <dbReference type="SMART" id="SM00903"/>
    </source>
</evidence>